<comment type="caution">
    <text evidence="1">The sequence shown here is derived from an EMBL/GenBank/DDBJ whole genome shotgun (WGS) entry which is preliminary data.</text>
</comment>
<dbReference type="AlphaFoldDB" id="A0A109BML9"/>
<protein>
    <recommendedName>
        <fullName evidence="3">DUF3175 domain-containing protein</fullName>
    </recommendedName>
</protein>
<dbReference type="PATRIC" id="fig|121290.4.peg.2306"/>
<proteinExistence type="predicted"/>
<evidence type="ECO:0008006" key="3">
    <source>
        <dbReference type="Google" id="ProtNLM"/>
    </source>
</evidence>
<accession>A0A109BML9</accession>
<dbReference type="InterPro" id="IPR021513">
    <property type="entry name" value="Phage_RSL1_Orf186"/>
</dbReference>
<evidence type="ECO:0000313" key="1">
    <source>
        <dbReference type="EMBL" id="KWT71559.1"/>
    </source>
</evidence>
<dbReference type="Pfam" id="PF11373">
    <property type="entry name" value="DUF3175"/>
    <property type="match status" value="1"/>
</dbReference>
<gene>
    <name evidence="1" type="ORF">APY04_0412</name>
</gene>
<keyword evidence="2" id="KW-1185">Reference proteome</keyword>
<dbReference type="Proteomes" id="UP000059074">
    <property type="component" value="Unassembled WGS sequence"/>
</dbReference>
<reference evidence="1 2" key="1">
    <citation type="submission" date="2015-10" db="EMBL/GenBank/DDBJ databases">
        <title>Transcriptomic analysis of a linuron degrading triple-species bacterial consortium.</title>
        <authorList>
            <person name="Albers P."/>
        </authorList>
    </citation>
    <scope>NUCLEOTIDE SEQUENCE [LARGE SCALE GENOMIC DNA]</scope>
    <source>
        <strain evidence="1 2">WDL6</strain>
    </source>
</reference>
<evidence type="ECO:0000313" key="2">
    <source>
        <dbReference type="Proteomes" id="UP000059074"/>
    </source>
</evidence>
<dbReference type="EMBL" id="LMTR01000020">
    <property type="protein sequence ID" value="KWT71559.1"/>
    <property type="molecule type" value="Genomic_DNA"/>
</dbReference>
<name>A0A109BML9_HYPSL</name>
<organism evidence="1 2">
    <name type="scientific">Hyphomicrobium sulfonivorans</name>
    <dbReference type="NCBI Taxonomy" id="121290"/>
    <lineage>
        <taxon>Bacteria</taxon>
        <taxon>Pseudomonadati</taxon>
        <taxon>Pseudomonadota</taxon>
        <taxon>Alphaproteobacteria</taxon>
        <taxon>Hyphomicrobiales</taxon>
        <taxon>Hyphomicrobiaceae</taxon>
        <taxon>Hyphomicrobium</taxon>
    </lineage>
</organism>
<sequence length="96" mass="10803">MRAMVNKWSKDVTEHDHPYDLPPGIFKAADPDVIAAALQHSAEDPQRDTKDPYRTAMSMLDFYINRAGKNLDDSEMATLEQAKAALRKRFGKSAHS</sequence>